<gene>
    <name evidence="1" type="ORF">HMPREF1348_00412</name>
</gene>
<dbReference type="NCBIfam" id="NF033831">
    <property type="entry name" value="sce7725_fam"/>
    <property type="match status" value="1"/>
</dbReference>
<evidence type="ECO:0000313" key="1">
    <source>
        <dbReference type="EMBL" id="EJY47390.1"/>
    </source>
</evidence>
<dbReference type="PATRIC" id="fig|1134806.3.peg.390"/>
<dbReference type="Proteomes" id="UP000006403">
    <property type="component" value="Unassembled WGS sequence"/>
</dbReference>
<proteinExistence type="predicted"/>
<dbReference type="AlphaFoldDB" id="J7CXD8"/>
<evidence type="ECO:0000313" key="2">
    <source>
        <dbReference type="Proteomes" id="UP000006403"/>
    </source>
</evidence>
<protein>
    <submittedName>
        <fullName evidence="1">Uncharacterized protein</fullName>
    </submittedName>
</protein>
<sequence>MKNMYYPYLRGKQFDLLALKEALSRGLLSNKIHPVIEPVRDSATLKNVIELFQKKHHPIAVIQNPQVGQFKLFDQHVHSWTVKKNSSVVSAQILTPENLNGVLNSPPTFLIFDGQHYPKDAEVWKQLAGVDSKFLIPDASRFRIWLPENKIVIRDSFQTRKHVESYADKTDDFFSDDYLFFHEDGYSGFSDFTIEGSRYFDKGFPSRALAIHLTYIDAYGNIRVKHFVSDSNDSAKDQALKFLEAGDKMKKWIMRHHHQLLITSGMIELLALYQQQKFPGLGVLKKWSLMHHLELISQLLDHPKNWLRSYSKVPELYEVIQKLENINEKETEKR</sequence>
<organism evidence="1 2">
    <name type="scientific">Enterococcus faecium 505</name>
    <dbReference type="NCBI Taxonomy" id="1134806"/>
    <lineage>
        <taxon>Bacteria</taxon>
        <taxon>Bacillati</taxon>
        <taxon>Bacillota</taxon>
        <taxon>Bacilli</taxon>
        <taxon>Lactobacillales</taxon>
        <taxon>Enterococcaceae</taxon>
        <taxon>Enterococcus</taxon>
    </lineage>
</organism>
<accession>J7CXD8</accession>
<reference evidence="1 2" key="1">
    <citation type="submission" date="2012-04" db="EMBL/GenBank/DDBJ databases">
        <authorList>
            <person name="Weinstock G."/>
            <person name="Sodergren E."/>
            <person name="Lobos E.A."/>
            <person name="Fulton L."/>
            <person name="Fulton R."/>
            <person name="Courtney L."/>
            <person name="Fronick C."/>
            <person name="O'Laughlin M."/>
            <person name="Godfrey J."/>
            <person name="Wilson R.M."/>
            <person name="Miner T."/>
            <person name="Farmer C."/>
            <person name="Delehaunty K."/>
            <person name="Cordes M."/>
            <person name="Minx P."/>
            <person name="Tomlinson C."/>
            <person name="Chen J."/>
            <person name="Wollam A."/>
            <person name="Pepin K.H."/>
            <person name="Bhonagiri V."/>
            <person name="Zhang X."/>
            <person name="Suruliraj S."/>
            <person name="Warren W."/>
            <person name="Mitreva M."/>
            <person name="Mardis E.R."/>
            <person name="Wilson R.K."/>
        </authorList>
    </citation>
    <scope>NUCLEOTIDE SEQUENCE [LARGE SCALE GENOMIC DNA]</scope>
    <source>
        <strain evidence="1 2">505</strain>
    </source>
</reference>
<dbReference type="EMBL" id="AMBL01000013">
    <property type="protein sequence ID" value="EJY47390.1"/>
    <property type="molecule type" value="Genomic_DNA"/>
</dbReference>
<dbReference type="InterPro" id="IPR047727">
    <property type="entry name" value="Sce7725-like"/>
</dbReference>
<comment type="caution">
    <text evidence="1">The sequence shown here is derived from an EMBL/GenBank/DDBJ whole genome shotgun (WGS) entry which is preliminary data.</text>
</comment>
<name>J7CXD8_ENTFC</name>
<dbReference type="HOGENOM" id="CLU_076300_1_0_9"/>